<name>A0ABU1AH99_9BACT</name>
<accession>A0ABU1AH99</accession>
<dbReference type="Pfam" id="PF00561">
    <property type="entry name" value="Abhydrolase_1"/>
    <property type="match status" value="1"/>
</dbReference>
<evidence type="ECO:0000259" key="1">
    <source>
        <dbReference type="Pfam" id="PF00561"/>
    </source>
</evidence>
<dbReference type="Gene3D" id="3.40.50.1820">
    <property type="entry name" value="alpha/beta hydrolase"/>
    <property type="match status" value="2"/>
</dbReference>
<dbReference type="PANTHER" id="PTHR12277">
    <property type="entry name" value="ALPHA/BETA HYDROLASE DOMAIN-CONTAINING PROTEIN"/>
    <property type="match status" value="1"/>
</dbReference>
<dbReference type="GO" id="GO:0016787">
    <property type="term" value="F:hydrolase activity"/>
    <property type="evidence" value="ECO:0007669"/>
    <property type="project" value="UniProtKB-KW"/>
</dbReference>
<keyword evidence="3" id="KW-1185">Reference proteome</keyword>
<gene>
    <name evidence="2" type="ORF">QEH59_01150</name>
</gene>
<reference evidence="2 3" key="1">
    <citation type="submission" date="2023-04" db="EMBL/GenBank/DDBJ databases">
        <title>A novel bacteria isolated from coastal sediment.</title>
        <authorList>
            <person name="Liu X.-J."/>
            <person name="Du Z.-J."/>
        </authorList>
    </citation>
    <scope>NUCLEOTIDE SEQUENCE [LARGE SCALE GENOMIC DNA]</scope>
    <source>
        <strain evidence="2 3">SDUM461004</strain>
    </source>
</reference>
<dbReference type="InterPro" id="IPR029058">
    <property type="entry name" value="AB_hydrolase_fold"/>
</dbReference>
<dbReference type="Proteomes" id="UP001243717">
    <property type="component" value="Unassembled WGS sequence"/>
</dbReference>
<protein>
    <submittedName>
        <fullName evidence="2">Alpha/beta fold hydrolase</fullName>
    </submittedName>
</protein>
<dbReference type="InterPro" id="IPR000073">
    <property type="entry name" value="AB_hydrolase_1"/>
</dbReference>
<dbReference type="SUPFAM" id="SSF53474">
    <property type="entry name" value="alpha/beta-Hydrolases"/>
    <property type="match status" value="1"/>
</dbReference>
<feature type="domain" description="AB hydrolase-1" evidence="1">
    <location>
        <begin position="78"/>
        <end position="196"/>
    </location>
</feature>
<dbReference type="EMBL" id="JARXIC010000002">
    <property type="protein sequence ID" value="MDQ8193013.1"/>
    <property type="molecule type" value="Genomic_DNA"/>
</dbReference>
<proteinExistence type="predicted"/>
<comment type="caution">
    <text evidence="2">The sequence shown here is derived from an EMBL/GenBank/DDBJ whole genome shotgun (WGS) entry which is preliminary data.</text>
</comment>
<sequence>MPHKQMIANVSILLIASLCLTYAGINVYAAFRAHNLIFPTPVSSYQDDADIIKLQSTDGETISACYLSTPKDEHLLLYSHGNGEDIGTAGLFLKSLQEQGIAVLAYDYPGYGTSSGTASESGCYAAIDTAFKYATEQLGYAPEQITLYGRSLGSGPSCWLAEQNKVAGLILDGAFTSTFRVMTQIKLLPWDRFDNYARLPNIQCPILIIHGTHDRVVPFTHALKNWKLISSNKYKLFVNGAGHGNLIQTAKQDYWNIVLPFIKGDLS</sequence>
<organism evidence="2 3">
    <name type="scientific">Thalassobacterium sedimentorum</name>
    <dbReference type="NCBI Taxonomy" id="3041258"/>
    <lineage>
        <taxon>Bacteria</taxon>
        <taxon>Pseudomonadati</taxon>
        <taxon>Verrucomicrobiota</taxon>
        <taxon>Opitutia</taxon>
        <taxon>Puniceicoccales</taxon>
        <taxon>Coraliomargaritaceae</taxon>
        <taxon>Thalassobacterium</taxon>
    </lineage>
</organism>
<keyword evidence="2" id="KW-0378">Hydrolase</keyword>
<dbReference type="PANTHER" id="PTHR12277:SF81">
    <property type="entry name" value="PROTEIN ABHD13"/>
    <property type="match status" value="1"/>
</dbReference>
<evidence type="ECO:0000313" key="3">
    <source>
        <dbReference type="Proteomes" id="UP001243717"/>
    </source>
</evidence>
<evidence type="ECO:0000313" key="2">
    <source>
        <dbReference type="EMBL" id="MDQ8193013.1"/>
    </source>
</evidence>